<protein>
    <submittedName>
        <fullName evidence="6">TetR/AcrR family transcriptional regulator</fullName>
    </submittedName>
</protein>
<evidence type="ECO:0000256" key="1">
    <source>
        <dbReference type="ARBA" id="ARBA00023015"/>
    </source>
</evidence>
<dbReference type="PANTHER" id="PTHR30055:SF234">
    <property type="entry name" value="HTH-TYPE TRANSCRIPTIONAL REGULATOR BETI"/>
    <property type="match status" value="1"/>
</dbReference>
<feature type="domain" description="HTH tetR-type" evidence="5">
    <location>
        <begin position="1"/>
        <end position="50"/>
    </location>
</feature>
<evidence type="ECO:0000256" key="4">
    <source>
        <dbReference type="PROSITE-ProRule" id="PRU00335"/>
    </source>
</evidence>
<evidence type="ECO:0000313" key="7">
    <source>
        <dbReference type="Proteomes" id="UP001596391"/>
    </source>
</evidence>
<accession>A0ABW1ZDP3</accession>
<dbReference type="Gene3D" id="1.10.357.10">
    <property type="entry name" value="Tetracycline Repressor, domain 2"/>
    <property type="match status" value="1"/>
</dbReference>
<evidence type="ECO:0000313" key="6">
    <source>
        <dbReference type="EMBL" id="MFC6647100.1"/>
    </source>
</evidence>
<keyword evidence="1" id="KW-0805">Transcription regulation</keyword>
<dbReference type="Pfam" id="PF00440">
    <property type="entry name" value="TetR_N"/>
    <property type="match status" value="1"/>
</dbReference>
<dbReference type="InterPro" id="IPR009057">
    <property type="entry name" value="Homeodomain-like_sf"/>
</dbReference>
<reference evidence="7" key="1">
    <citation type="journal article" date="2019" name="Int. J. Syst. Evol. Microbiol.">
        <title>The Global Catalogue of Microorganisms (GCM) 10K type strain sequencing project: providing services to taxonomists for standard genome sequencing and annotation.</title>
        <authorList>
            <consortium name="The Broad Institute Genomics Platform"/>
            <consortium name="The Broad Institute Genome Sequencing Center for Infectious Disease"/>
            <person name="Wu L."/>
            <person name="Ma J."/>
        </authorList>
    </citation>
    <scope>NUCLEOTIDE SEQUENCE [LARGE SCALE GENOMIC DNA]</scope>
    <source>
        <strain evidence="7">CGMCC 1.16026</strain>
    </source>
</reference>
<dbReference type="SUPFAM" id="SSF46689">
    <property type="entry name" value="Homeodomain-like"/>
    <property type="match status" value="1"/>
</dbReference>
<organism evidence="6 7">
    <name type="scientific">Granulicella cerasi</name>
    <dbReference type="NCBI Taxonomy" id="741063"/>
    <lineage>
        <taxon>Bacteria</taxon>
        <taxon>Pseudomonadati</taxon>
        <taxon>Acidobacteriota</taxon>
        <taxon>Terriglobia</taxon>
        <taxon>Terriglobales</taxon>
        <taxon>Acidobacteriaceae</taxon>
        <taxon>Granulicella</taxon>
    </lineage>
</organism>
<dbReference type="InterPro" id="IPR036271">
    <property type="entry name" value="Tet_transcr_reg_TetR-rel_C_sf"/>
</dbReference>
<evidence type="ECO:0000259" key="5">
    <source>
        <dbReference type="PROSITE" id="PS50977"/>
    </source>
</evidence>
<sequence length="220" mass="23254">MALLTKHGRDAVTTRSVAEAAKVQPPVLYRLFGDKDGLLDAVTAYGFSGYLAKKQSPASGGDPVEGLRVGWDLHVEFGLGNPELYLLMYANPRPGAESPAAQKAFAVLDQHMQRVAAAGRLRVSVARACALYHAAAVGIVMLLLSQAPEQRDLGLSAIARDHALSGITNTSQAISSSTLPAVANQMHALLGNLSGTSNVLSDAERSLLLEWMQRLLGSPV</sequence>
<gene>
    <name evidence="6" type="ORF">ACFQBQ_16265</name>
</gene>
<dbReference type="InterPro" id="IPR050109">
    <property type="entry name" value="HTH-type_TetR-like_transc_reg"/>
</dbReference>
<dbReference type="EMBL" id="JBHSWI010000001">
    <property type="protein sequence ID" value="MFC6647100.1"/>
    <property type="molecule type" value="Genomic_DNA"/>
</dbReference>
<proteinExistence type="predicted"/>
<dbReference type="InterPro" id="IPR001647">
    <property type="entry name" value="HTH_TetR"/>
</dbReference>
<dbReference type="RefSeq" id="WP_390235987.1">
    <property type="nucleotide sequence ID" value="NZ_JBHSWI010000001.1"/>
</dbReference>
<keyword evidence="3" id="KW-0804">Transcription</keyword>
<keyword evidence="2 4" id="KW-0238">DNA-binding</keyword>
<feature type="DNA-binding region" description="H-T-H motif" evidence="4">
    <location>
        <begin position="13"/>
        <end position="32"/>
    </location>
</feature>
<keyword evidence="7" id="KW-1185">Reference proteome</keyword>
<dbReference type="PANTHER" id="PTHR30055">
    <property type="entry name" value="HTH-TYPE TRANSCRIPTIONAL REGULATOR RUTR"/>
    <property type="match status" value="1"/>
</dbReference>
<dbReference type="Proteomes" id="UP001596391">
    <property type="component" value="Unassembled WGS sequence"/>
</dbReference>
<dbReference type="PROSITE" id="PS50977">
    <property type="entry name" value="HTH_TETR_2"/>
    <property type="match status" value="1"/>
</dbReference>
<evidence type="ECO:0000256" key="2">
    <source>
        <dbReference type="ARBA" id="ARBA00023125"/>
    </source>
</evidence>
<comment type="caution">
    <text evidence="6">The sequence shown here is derived from an EMBL/GenBank/DDBJ whole genome shotgun (WGS) entry which is preliminary data.</text>
</comment>
<evidence type="ECO:0000256" key="3">
    <source>
        <dbReference type="ARBA" id="ARBA00023163"/>
    </source>
</evidence>
<dbReference type="SUPFAM" id="SSF48498">
    <property type="entry name" value="Tetracyclin repressor-like, C-terminal domain"/>
    <property type="match status" value="1"/>
</dbReference>
<name>A0ABW1ZDP3_9BACT</name>